<reference evidence="2" key="1">
    <citation type="journal article" date="2009" name="Environ. Microbiol.">
        <title>Comparative analysis of magnetosome gene clusters in magnetotactic bacteria provides further evidence for horizontal gene transfer.</title>
        <authorList>
            <person name="Jogler C."/>
            <person name="Kube M."/>
            <person name="Schubbe S."/>
            <person name="Ullrich S."/>
            <person name="Teeling H."/>
            <person name="Bazylinski D.A."/>
            <person name="Reinhardt R."/>
            <person name="Schuler D."/>
        </authorList>
    </citation>
    <scope>NUCLEOTIDE SEQUENCE</scope>
    <source>
        <strain evidence="2">Type strain: MV-1</strain>
    </source>
</reference>
<feature type="domain" description="Chemoreceptor zinc-binding" evidence="1">
    <location>
        <begin position="16"/>
        <end position="80"/>
    </location>
</feature>
<feature type="domain" description="Chemoreceptor zinc-binding" evidence="1">
    <location>
        <begin position="181"/>
        <end position="240"/>
    </location>
</feature>
<dbReference type="Gene3D" id="1.20.120.30">
    <property type="entry name" value="Aspartate receptor, ligand-binding domain"/>
    <property type="match status" value="2"/>
</dbReference>
<sequence>MDLDISLDVNVARLAHVGWELELERLAFGGPVSKAPHIHADCDFGRWIYTRGLRKYGDFQDTWQLKDVHNSFHDIADDIIQMKLEGHDAEARDLVAKMRTYSREIVYLLTSLELAVMHKKYPTSTVVKTLRVLGHFFGGDVEPQPFPMYFVQRKLPWFAFRRKRLAKYTSMLDINAARMNHVMWVKNLEMAFSRFNRKKLLPDGDQCSLGVWIHTIGRDDFLGDEEFEDLNKIHMEFHNRSQYTLDALHRNDLRGADRSFQKVIQASADIVYHLTHLELKMQGSRMLARRMKTIIL</sequence>
<name>C4RAB5_9PROT</name>
<organism evidence="2">
    <name type="scientific">Magnetovibrio blakemorei</name>
    <dbReference type="NCBI Taxonomy" id="28181"/>
    <lineage>
        <taxon>Bacteria</taxon>
        <taxon>Pseudomonadati</taxon>
        <taxon>Pseudomonadota</taxon>
        <taxon>Alphaproteobacteria</taxon>
        <taxon>Rhodospirillales</taxon>
        <taxon>Magnetovibrionaceae</taxon>
        <taxon>Magnetovibrio</taxon>
    </lineage>
</organism>
<dbReference type="Pfam" id="PF13682">
    <property type="entry name" value="CZB"/>
    <property type="match status" value="2"/>
</dbReference>
<proteinExistence type="predicted"/>
<dbReference type="InterPro" id="IPR025991">
    <property type="entry name" value="Chemoreceptor_zinc-bind_dom"/>
</dbReference>
<dbReference type="AlphaFoldDB" id="C4RAB5"/>
<dbReference type="EMBL" id="FP102531">
    <property type="protein sequence ID" value="CAV30760.1"/>
    <property type="molecule type" value="Genomic_DNA"/>
</dbReference>
<evidence type="ECO:0000259" key="1">
    <source>
        <dbReference type="Pfam" id="PF13682"/>
    </source>
</evidence>
<accession>C4RAB5</accession>
<protein>
    <recommendedName>
        <fullName evidence="1">Chemoreceptor zinc-binding domain-containing protein</fullName>
    </recommendedName>
</protein>
<gene>
    <name evidence="2" type="ORF">mv1g00013</name>
</gene>
<evidence type="ECO:0000313" key="2">
    <source>
        <dbReference type="EMBL" id="CAV30760.1"/>
    </source>
</evidence>